<proteinExistence type="inferred from homology"/>
<dbReference type="PROSITE" id="PS50928">
    <property type="entry name" value="ABC_TM1"/>
    <property type="match status" value="1"/>
</dbReference>
<dbReference type="PANTHER" id="PTHR30193">
    <property type="entry name" value="ABC TRANSPORTER PERMEASE PROTEIN"/>
    <property type="match status" value="1"/>
</dbReference>
<evidence type="ECO:0000256" key="4">
    <source>
        <dbReference type="ARBA" id="ARBA00022692"/>
    </source>
</evidence>
<organism evidence="9 10">
    <name type="scientific">Clostridium acidisoli DSM 12555</name>
    <dbReference type="NCBI Taxonomy" id="1121291"/>
    <lineage>
        <taxon>Bacteria</taxon>
        <taxon>Bacillati</taxon>
        <taxon>Bacillota</taxon>
        <taxon>Clostridia</taxon>
        <taxon>Eubacteriales</taxon>
        <taxon>Clostridiaceae</taxon>
        <taxon>Clostridium</taxon>
    </lineage>
</organism>
<dbReference type="InterPro" id="IPR000515">
    <property type="entry name" value="MetI-like"/>
</dbReference>
<comment type="similarity">
    <text evidence="7">Belongs to the binding-protein-dependent transport system permease family.</text>
</comment>
<feature type="domain" description="ABC transmembrane type-1" evidence="8">
    <location>
        <begin position="66"/>
        <end position="276"/>
    </location>
</feature>
<dbReference type="Pfam" id="PF00528">
    <property type="entry name" value="BPD_transp_1"/>
    <property type="match status" value="1"/>
</dbReference>
<dbReference type="Gene3D" id="1.10.3720.10">
    <property type="entry name" value="MetI-like"/>
    <property type="match status" value="1"/>
</dbReference>
<dbReference type="GO" id="GO:0055085">
    <property type="term" value="P:transmembrane transport"/>
    <property type="evidence" value="ECO:0007669"/>
    <property type="project" value="InterPro"/>
</dbReference>
<dbReference type="Proteomes" id="UP000192468">
    <property type="component" value="Unassembled WGS sequence"/>
</dbReference>
<evidence type="ECO:0000256" key="6">
    <source>
        <dbReference type="ARBA" id="ARBA00023136"/>
    </source>
</evidence>
<dbReference type="GO" id="GO:0005886">
    <property type="term" value="C:plasma membrane"/>
    <property type="evidence" value="ECO:0007669"/>
    <property type="project" value="UniProtKB-SubCell"/>
</dbReference>
<keyword evidence="6 7" id="KW-0472">Membrane</keyword>
<keyword evidence="2 7" id="KW-0813">Transport</keyword>
<accession>A0A1W1XME9</accession>
<dbReference type="SUPFAM" id="SSF161098">
    <property type="entry name" value="MetI-like"/>
    <property type="match status" value="1"/>
</dbReference>
<dbReference type="OrthoDB" id="9786413at2"/>
<feature type="transmembrane region" description="Helical" evidence="7">
    <location>
        <begin position="7"/>
        <end position="35"/>
    </location>
</feature>
<keyword evidence="3" id="KW-1003">Cell membrane</keyword>
<gene>
    <name evidence="9" type="ORF">SAMN02745134_02331</name>
</gene>
<evidence type="ECO:0000256" key="1">
    <source>
        <dbReference type="ARBA" id="ARBA00004651"/>
    </source>
</evidence>
<dbReference type="STRING" id="1121291.SAMN02745134_02331"/>
<evidence type="ECO:0000313" key="10">
    <source>
        <dbReference type="Proteomes" id="UP000192468"/>
    </source>
</evidence>
<dbReference type="PANTHER" id="PTHR30193:SF41">
    <property type="entry name" value="DIACETYLCHITOBIOSE UPTAKE SYSTEM PERMEASE PROTEIN NGCF"/>
    <property type="match status" value="1"/>
</dbReference>
<keyword evidence="10" id="KW-1185">Reference proteome</keyword>
<dbReference type="AlphaFoldDB" id="A0A1W1XME9"/>
<evidence type="ECO:0000256" key="7">
    <source>
        <dbReference type="RuleBase" id="RU363032"/>
    </source>
</evidence>
<sequence length="287" mass="32048">MKKKNMSFWFFLAPILIAYILVQLIPLITGIYYSFTDWNGITSNVTWVGLKNYVTALKDTTFTSSFIFTVKFTILSIIVLNCFGFGLALLVTRKSKLNNFLRTIFFMPNLIGGLILGFIWQFIFIQVFSAIGSATHQHWLLGWLSDSKTGLAGLVIIMAWQMSGYLMVIYISSLENIPPELNEAAEIDGASPWQKIKNITIPLVRPAFTVSIFLTLSNSFKLYDQNLSLTAGGPANSTEMLAMNIYNTAFQFNLMGVAQAKAVIFFLVVGAISLTQVYFSKKGEVEA</sequence>
<keyword evidence="4 7" id="KW-0812">Transmembrane</keyword>
<protein>
    <submittedName>
        <fullName evidence="9">Carbohydrate ABC transporter membrane protein 1, CUT1 family (TC 3.A.1.1.-)</fullName>
    </submittedName>
</protein>
<feature type="transmembrane region" description="Helical" evidence="7">
    <location>
        <begin position="262"/>
        <end position="279"/>
    </location>
</feature>
<comment type="subcellular location">
    <subcellularLocation>
        <location evidence="1 7">Cell membrane</location>
        <topology evidence="1 7">Multi-pass membrane protein</topology>
    </subcellularLocation>
</comment>
<evidence type="ECO:0000256" key="5">
    <source>
        <dbReference type="ARBA" id="ARBA00022989"/>
    </source>
</evidence>
<reference evidence="9 10" key="1">
    <citation type="submission" date="2017-04" db="EMBL/GenBank/DDBJ databases">
        <authorList>
            <person name="Afonso C.L."/>
            <person name="Miller P.J."/>
            <person name="Scott M.A."/>
            <person name="Spackman E."/>
            <person name="Goraichik I."/>
            <person name="Dimitrov K.M."/>
            <person name="Suarez D.L."/>
            <person name="Swayne D.E."/>
        </authorList>
    </citation>
    <scope>NUCLEOTIDE SEQUENCE [LARGE SCALE GENOMIC DNA]</scope>
    <source>
        <strain evidence="9 10">DSM 12555</strain>
    </source>
</reference>
<dbReference type="EMBL" id="FWXH01000008">
    <property type="protein sequence ID" value="SMC24997.1"/>
    <property type="molecule type" value="Genomic_DNA"/>
</dbReference>
<evidence type="ECO:0000256" key="2">
    <source>
        <dbReference type="ARBA" id="ARBA00022448"/>
    </source>
</evidence>
<evidence type="ECO:0000256" key="3">
    <source>
        <dbReference type="ARBA" id="ARBA00022475"/>
    </source>
</evidence>
<keyword evidence="5 7" id="KW-1133">Transmembrane helix</keyword>
<name>A0A1W1XME9_9CLOT</name>
<evidence type="ECO:0000313" key="9">
    <source>
        <dbReference type="EMBL" id="SMC24997.1"/>
    </source>
</evidence>
<feature type="transmembrane region" description="Helical" evidence="7">
    <location>
        <begin position="66"/>
        <end position="92"/>
    </location>
</feature>
<dbReference type="InterPro" id="IPR035906">
    <property type="entry name" value="MetI-like_sf"/>
</dbReference>
<dbReference type="RefSeq" id="WP_084116160.1">
    <property type="nucleotide sequence ID" value="NZ_FWXH01000008.1"/>
</dbReference>
<dbReference type="CDD" id="cd06261">
    <property type="entry name" value="TM_PBP2"/>
    <property type="match status" value="1"/>
</dbReference>
<evidence type="ECO:0000259" key="8">
    <source>
        <dbReference type="PROSITE" id="PS50928"/>
    </source>
</evidence>
<dbReference type="InterPro" id="IPR051393">
    <property type="entry name" value="ABC_transporter_permease"/>
</dbReference>
<feature type="transmembrane region" description="Helical" evidence="7">
    <location>
        <begin position="151"/>
        <end position="171"/>
    </location>
</feature>
<feature type="transmembrane region" description="Helical" evidence="7">
    <location>
        <begin position="104"/>
        <end position="131"/>
    </location>
</feature>